<organism evidence="2 3">
    <name type="scientific">Ascobolus immersus RN42</name>
    <dbReference type="NCBI Taxonomy" id="1160509"/>
    <lineage>
        <taxon>Eukaryota</taxon>
        <taxon>Fungi</taxon>
        <taxon>Dikarya</taxon>
        <taxon>Ascomycota</taxon>
        <taxon>Pezizomycotina</taxon>
        <taxon>Pezizomycetes</taxon>
        <taxon>Pezizales</taxon>
        <taxon>Ascobolaceae</taxon>
        <taxon>Ascobolus</taxon>
    </lineage>
</organism>
<keyword evidence="1" id="KW-1133">Transmembrane helix</keyword>
<evidence type="ECO:0000256" key="1">
    <source>
        <dbReference type="SAM" id="Phobius"/>
    </source>
</evidence>
<keyword evidence="3" id="KW-1185">Reference proteome</keyword>
<feature type="transmembrane region" description="Helical" evidence="1">
    <location>
        <begin position="261"/>
        <end position="282"/>
    </location>
</feature>
<sequence length="320" mass="36285">MARGVGNHREGRCRTTAARLAVPTFHTAPQISTATSTSIPARTPSHNMEPVKTLLPNQLLQHRNPASELQLSNLQQPLLVKGPWLNHLRFPPSPVQLLLNNTSIPLPHHPTTDRTPINPAILVPLIAILPIRPSRTVRTSTRMVALQSLIRHSTTCVKTLSPASIPIALVPSVMGTAMGTSTSKIVLVVRLQAWRGRLPRHHLLAGARRVWGRRHRRLRQQRDQGWSLGNRYPRLGWILVHIDLDFARLHGFSVKGFSRRFMVTSFFSFPLLLFGIVFAFHFSFLRLPTLKIGLLLQLSWFLFCYPFPFFHSFLFWLCTA</sequence>
<gene>
    <name evidence="2" type="ORF">BJ508DRAFT_98455</name>
</gene>
<proteinExistence type="predicted"/>
<evidence type="ECO:0000313" key="3">
    <source>
        <dbReference type="Proteomes" id="UP000275078"/>
    </source>
</evidence>
<name>A0A3N4IN43_ASCIM</name>
<keyword evidence="1" id="KW-0472">Membrane</keyword>
<keyword evidence="1" id="KW-0812">Transmembrane</keyword>
<dbReference type="AlphaFoldDB" id="A0A3N4IN43"/>
<protein>
    <submittedName>
        <fullName evidence="2">Uncharacterized protein</fullName>
    </submittedName>
</protein>
<dbReference type="EMBL" id="ML119647">
    <property type="protein sequence ID" value="RPA87309.1"/>
    <property type="molecule type" value="Genomic_DNA"/>
</dbReference>
<accession>A0A3N4IN43</accession>
<evidence type="ECO:0000313" key="2">
    <source>
        <dbReference type="EMBL" id="RPA87309.1"/>
    </source>
</evidence>
<feature type="transmembrane region" description="Helical" evidence="1">
    <location>
        <begin position="294"/>
        <end position="317"/>
    </location>
</feature>
<reference evidence="2 3" key="1">
    <citation type="journal article" date="2018" name="Nat. Ecol. Evol.">
        <title>Pezizomycetes genomes reveal the molecular basis of ectomycorrhizal truffle lifestyle.</title>
        <authorList>
            <person name="Murat C."/>
            <person name="Payen T."/>
            <person name="Noel B."/>
            <person name="Kuo A."/>
            <person name="Morin E."/>
            <person name="Chen J."/>
            <person name="Kohler A."/>
            <person name="Krizsan K."/>
            <person name="Balestrini R."/>
            <person name="Da Silva C."/>
            <person name="Montanini B."/>
            <person name="Hainaut M."/>
            <person name="Levati E."/>
            <person name="Barry K.W."/>
            <person name="Belfiori B."/>
            <person name="Cichocki N."/>
            <person name="Clum A."/>
            <person name="Dockter R.B."/>
            <person name="Fauchery L."/>
            <person name="Guy J."/>
            <person name="Iotti M."/>
            <person name="Le Tacon F."/>
            <person name="Lindquist E.A."/>
            <person name="Lipzen A."/>
            <person name="Malagnac F."/>
            <person name="Mello A."/>
            <person name="Molinier V."/>
            <person name="Miyauchi S."/>
            <person name="Poulain J."/>
            <person name="Riccioni C."/>
            <person name="Rubini A."/>
            <person name="Sitrit Y."/>
            <person name="Splivallo R."/>
            <person name="Traeger S."/>
            <person name="Wang M."/>
            <person name="Zifcakova L."/>
            <person name="Wipf D."/>
            <person name="Zambonelli A."/>
            <person name="Paolocci F."/>
            <person name="Nowrousian M."/>
            <person name="Ottonello S."/>
            <person name="Baldrian P."/>
            <person name="Spatafora J.W."/>
            <person name="Henrissat B."/>
            <person name="Nagy L.G."/>
            <person name="Aury J.M."/>
            <person name="Wincker P."/>
            <person name="Grigoriev I.V."/>
            <person name="Bonfante P."/>
            <person name="Martin F.M."/>
        </authorList>
    </citation>
    <scope>NUCLEOTIDE SEQUENCE [LARGE SCALE GENOMIC DNA]</scope>
    <source>
        <strain evidence="2 3">RN42</strain>
    </source>
</reference>
<dbReference type="Proteomes" id="UP000275078">
    <property type="component" value="Unassembled WGS sequence"/>
</dbReference>